<name>A0ABW1SET8_9PROT</name>
<keyword evidence="4" id="KW-0804">Transcription</keyword>
<evidence type="ECO:0000256" key="4">
    <source>
        <dbReference type="ARBA" id="ARBA00023163"/>
    </source>
</evidence>
<feature type="domain" description="RNA polymerase sigma-70 region 2" evidence="5">
    <location>
        <begin position="19"/>
        <end position="83"/>
    </location>
</feature>
<evidence type="ECO:0000313" key="7">
    <source>
        <dbReference type="EMBL" id="MFC6200051.1"/>
    </source>
</evidence>
<dbReference type="InterPro" id="IPR013324">
    <property type="entry name" value="RNA_pol_sigma_r3/r4-like"/>
</dbReference>
<dbReference type="NCBIfam" id="TIGR02937">
    <property type="entry name" value="sigma70-ECF"/>
    <property type="match status" value="1"/>
</dbReference>
<keyword evidence="8" id="KW-1185">Reference proteome</keyword>
<dbReference type="PANTHER" id="PTHR43133:SF25">
    <property type="entry name" value="RNA POLYMERASE SIGMA FACTOR RFAY-RELATED"/>
    <property type="match status" value="1"/>
</dbReference>
<dbReference type="EMBL" id="JBHSSW010000066">
    <property type="protein sequence ID" value="MFC6200051.1"/>
    <property type="molecule type" value="Genomic_DNA"/>
</dbReference>
<dbReference type="Pfam" id="PF04542">
    <property type="entry name" value="Sigma70_r2"/>
    <property type="match status" value="1"/>
</dbReference>
<dbReference type="InterPro" id="IPR039425">
    <property type="entry name" value="RNA_pol_sigma-70-like"/>
</dbReference>
<evidence type="ECO:0000259" key="5">
    <source>
        <dbReference type="Pfam" id="PF04542"/>
    </source>
</evidence>
<accession>A0ABW1SET8</accession>
<dbReference type="InterPro" id="IPR036388">
    <property type="entry name" value="WH-like_DNA-bd_sf"/>
</dbReference>
<dbReference type="Gene3D" id="1.10.1740.10">
    <property type="match status" value="1"/>
</dbReference>
<evidence type="ECO:0000256" key="1">
    <source>
        <dbReference type="ARBA" id="ARBA00010641"/>
    </source>
</evidence>
<dbReference type="RefSeq" id="WP_377381901.1">
    <property type="nucleotide sequence ID" value="NZ_JBHSSW010000066.1"/>
</dbReference>
<evidence type="ECO:0000259" key="6">
    <source>
        <dbReference type="Pfam" id="PF08281"/>
    </source>
</evidence>
<keyword evidence="2" id="KW-0805">Transcription regulation</keyword>
<protein>
    <submittedName>
        <fullName evidence="7">Sigma-70 family RNA polymerase sigma factor</fullName>
    </submittedName>
</protein>
<sequence length="203" mass="21981">MQAEVTPLDDASFKRQITDLVPHLRAFARSLCGNASQADDIAQEAMLKAWRARASFEPGTNMKAWCFTILRNVFYSEKRKSWRQQPLDPEVAEATLVSGDDSGASLELLALRNALNQLPEDQRECLIMVGAGGLSYEDVAVICDCAVGTIKSRVSRARKALAEILESNMASFNTDGGIKAADAFDDIMKQADLLAAGPNGAKA</sequence>
<feature type="domain" description="RNA polymerase sigma factor 70 region 4 type 2" evidence="6">
    <location>
        <begin position="109"/>
        <end position="161"/>
    </location>
</feature>
<gene>
    <name evidence="7" type="ORF">ACFQDM_18410</name>
</gene>
<dbReference type="InterPro" id="IPR007627">
    <property type="entry name" value="RNA_pol_sigma70_r2"/>
</dbReference>
<evidence type="ECO:0000256" key="3">
    <source>
        <dbReference type="ARBA" id="ARBA00023082"/>
    </source>
</evidence>
<comment type="caution">
    <text evidence="7">The sequence shown here is derived from an EMBL/GenBank/DDBJ whole genome shotgun (WGS) entry which is preliminary data.</text>
</comment>
<dbReference type="InterPro" id="IPR013325">
    <property type="entry name" value="RNA_pol_sigma_r2"/>
</dbReference>
<keyword evidence="3" id="KW-0731">Sigma factor</keyword>
<reference evidence="8" key="1">
    <citation type="journal article" date="2019" name="Int. J. Syst. Evol. Microbiol.">
        <title>The Global Catalogue of Microorganisms (GCM) 10K type strain sequencing project: providing services to taxonomists for standard genome sequencing and annotation.</title>
        <authorList>
            <consortium name="The Broad Institute Genomics Platform"/>
            <consortium name="The Broad Institute Genome Sequencing Center for Infectious Disease"/>
            <person name="Wu L."/>
            <person name="Ma J."/>
        </authorList>
    </citation>
    <scope>NUCLEOTIDE SEQUENCE [LARGE SCALE GENOMIC DNA]</scope>
    <source>
        <strain evidence="8">CGMCC-1.15741</strain>
    </source>
</reference>
<organism evidence="7 8">
    <name type="scientific">Ponticaulis profundi</name>
    <dbReference type="NCBI Taxonomy" id="2665222"/>
    <lineage>
        <taxon>Bacteria</taxon>
        <taxon>Pseudomonadati</taxon>
        <taxon>Pseudomonadota</taxon>
        <taxon>Alphaproteobacteria</taxon>
        <taxon>Hyphomonadales</taxon>
        <taxon>Hyphomonadaceae</taxon>
        <taxon>Ponticaulis</taxon>
    </lineage>
</organism>
<dbReference type="SUPFAM" id="SSF88659">
    <property type="entry name" value="Sigma3 and sigma4 domains of RNA polymerase sigma factors"/>
    <property type="match status" value="1"/>
</dbReference>
<evidence type="ECO:0000313" key="8">
    <source>
        <dbReference type="Proteomes" id="UP001596303"/>
    </source>
</evidence>
<proteinExistence type="inferred from homology"/>
<dbReference type="SUPFAM" id="SSF88946">
    <property type="entry name" value="Sigma2 domain of RNA polymerase sigma factors"/>
    <property type="match status" value="1"/>
</dbReference>
<dbReference type="InterPro" id="IPR014284">
    <property type="entry name" value="RNA_pol_sigma-70_dom"/>
</dbReference>
<dbReference type="CDD" id="cd06171">
    <property type="entry name" value="Sigma70_r4"/>
    <property type="match status" value="1"/>
</dbReference>
<dbReference type="InterPro" id="IPR013249">
    <property type="entry name" value="RNA_pol_sigma70_r4_t2"/>
</dbReference>
<comment type="similarity">
    <text evidence="1">Belongs to the sigma-70 factor family. ECF subfamily.</text>
</comment>
<dbReference type="Gene3D" id="1.10.10.10">
    <property type="entry name" value="Winged helix-like DNA-binding domain superfamily/Winged helix DNA-binding domain"/>
    <property type="match status" value="1"/>
</dbReference>
<dbReference type="Proteomes" id="UP001596303">
    <property type="component" value="Unassembled WGS sequence"/>
</dbReference>
<dbReference type="PANTHER" id="PTHR43133">
    <property type="entry name" value="RNA POLYMERASE ECF-TYPE SIGMA FACTO"/>
    <property type="match status" value="1"/>
</dbReference>
<dbReference type="Pfam" id="PF08281">
    <property type="entry name" value="Sigma70_r4_2"/>
    <property type="match status" value="1"/>
</dbReference>
<evidence type="ECO:0000256" key="2">
    <source>
        <dbReference type="ARBA" id="ARBA00023015"/>
    </source>
</evidence>